<dbReference type="RefSeq" id="WP_042500114.1">
    <property type="nucleotide sequence ID" value="NZ_BBNU01000018.1"/>
</dbReference>
<dbReference type="PANTHER" id="PTHR30164">
    <property type="entry name" value="MTFA PEPTIDASE"/>
    <property type="match status" value="1"/>
</dbReference>
<dbReference type="CDD" id="cd20169">
    <property type="entry name" value="Peptidase_M90_mtfA"/>
    <property type="match status" value="1"/>
</dbReference>
<reference evidence="1 3" key="1">
    <citation type="journal article" date="2014" name="Genome Announc.">
        <title>Draft Genome Sequences of Marine Flavobacterium Algibacter lectus Strains SS8 and NR4.</title>
        <authorList>
            <person name="Takatani N."/>
            <person name="Nakanishi M."/>
            <person name="Meirelles P."/>
            <person name="Mino S."/>
            <person name="Suda W."/>
            <person name="Oshima K."/>
            <person name="Hattori M."/>
            <person name="Ohkuma M."/>
            <person name="Hosokawa M."/>
            <person name="Miyashita K."/>
            <person name="Thompson F.L."/>
            <person name="Niwa A."/>
            <person name="Sawabe T."/>
            <person name="Sawabe T."/>
        </authorList>
    </citation>
    <scope>NUCLEOTIDE SEQUENCE [LARGE SCALE GENOMIC DNA]</scope>
    <source>
        <strain evidence="1">JCM 19274</strain>
        <strain evidence="3">JCM19274</strain>
    </source>
</reference>
<comment type="caution">
    <text evidence="1">The sequence shown here is derived from an EMBL/GenBank/DDBJ whole genome shotgun (WGS) entry which is preliminary data.</text>
</comment>
<dbReference type="Proteomes" id="UP000029643">
    <property type="component" value="Unassembled WGS sequence"/>
</dbReference>
<dbReference type="InterPro" id="IPR010384">
    <property type="entry name" value="MtfA_fam"/>
</dbReference>
<dbReference type="Proteomes" id="UP000294824">
    <property type="component" value="Unassembled WGS sequence"/>
</dbReference>
<evidence type="ECO:0000313" key="2">
    <source>
        <dbReference type="EMBL" id="TDY64822.1"/>
    </source>
</evidence>
<evidence type="ECO:0000313" key="4">
    <source>
        <dbReference type="Proteomes" id="UP000294824"/>
    </source>
</evidence>
<dbReference type="GO" id="GO:0004177">
    <property type="term" value="F:aminopeptidase activity"/>
    <property type="evidence" value="ECO:0007669"/>
    <property type="project" value="TreeGrafter"/>
</dbReference>
<dbReference type="EMBL" id="BBNU01000018">
    <property type="protein sequence ID" value="GAL81717.1"/>
    <property type="molecule type" value="Genomic_DNA"/>
</dbReference>
<dbReference type="Gene3D" id="3.40.390.10">
    <property type="entry name" value="Collagenase (Catalytic Domain)"/>
    <property type="match status" value="1"/>
</dbReference>
<evidence type="ECO:0000313" key="1">
    <source>
        <dbReference type="EMBL" id="GAL81717.1"/>
    </source>
</evidence>
<dbReference type="EMBL" id="SORL01000007">
    <property type="protein sequence ID" value="TDY64822.1"/>
    <property type="molecule type" value="Genomic_DNA"/>
</dbReference>
<dbReference type="GO" id="GO:0008237">
    <property type="term" value="F:metallopeptidase activity"/>
    <property type="evidence" value="ECO:0007669"/>
    <property type="project" value="InterPro"/>
</dbReference>
<dbReference type="PANTHER" id="PTHR30164:SF2">
    <property type="entry name" value="PROTEIN MTFA"/>
    <property type="match status" value="1"/>
</dbReference>
<dbReference type="InterPro" id="IPR024079">
    <property type="entry name" value="MetalloPept_cat_dom_sf"/>
</dbReference>
<evidence type="ECO:0000313" key="3">
    <source>
        <dbReference type="Proteomes" id="UP000029643"/>
    </source>
</evidence>
<dbReference type="Gene3D" id="1.10.472.150">
    <property type="entry name" value="Glucose-regulated metallo-peptidase M90, N-terminal domain"/>
    <property type="match status" value="1"/>
</dbReference>
<accession>A0A4R8MK97</accession>
<dbReference type="GO" id="GO:0005829">
    <property type="term" value="C:cytosol"/>
    <property type="evidence" value="ECO:0007669"/>
    <property type="project" value="TreeGrafter"/>
</dbReference>
<accession>A0A090X6R0</accession>
<name>A0A090X6R0_9FLAO</name>
<dbReference type="STRING" id="221126.SAMN04489722_106305"/>
<organism evidence="1 3">
    <name type="scientific">Algibacter lectus</name>
    <dbReference type="NCBI Taxonomy" id="221126"/>
    <lineage>
        <taxon>Bacteria</taxon>
        <taxon>Pseudomonadati</taxon>
        <taxon>Bacteroidota</taxon>
        <taxon>Flavobacteriia</taxon>
        <taxon>Flavobacteriales</taxon>
        <taxon>Flavobacteriaceae</taxon>
        <taxon>Algibacter</taxon>
    </lineage>
</organism>
<protein>
    <recommendedName>
        <fullName evidence="5">Peptidase</fullName>
    </recommendedName>
</protein>
<keyword evidence="4" id="KW-1185">Reference proteome</keyword>
<dbReference type="SUPFAM" id="SSF55486">
    <property type="entry name" value="Metalloproteases ('zincins'), catalytic domain"/>
    <property type="match status" value="1"/>
</dbReference>
<dbReference type="InterPro" id="IPR042252">
    <property type="entry name" value="MtfA_N"/>
</dbReference>
<dbReference type="AlphaFoldDB" id="A0A090X6R0"/>
<proteinExistence type="predicted"/>
<reference evidence="2 4" key="2">
    <citation type="submission" date="2019-03" db="EMBL/GenBank/DDBJ databases">
        <title>Genomic Encyclopedia of Type Strains, Phase III (KMG-III): the genomes of soil and plant-associated and newly described type strains.</title>
        <authorList>
            <person name="Whitman W."/>
        </authorList>
    </citation>
    <scope>NUCLEOTIDE SEQUENCE [LARGE SCALE GENOMIC DNA]</scope>
    <source>
        <strain evidence="2 4">CECT 8301</strain>
    </source>
</reference>
<sequence length="259" mass="30134">MAFTIAFILLVAFALYTLYATKKKKAEKFPANWHNKIMRHVNFYKGLSTTEQKRFQQRIMVFLSEVNIESVGFNLEDLDKILIACSAVIPVFNFEEWHYKNLSTVLVYPDHFNENLGFAQTDENRQIAGMVGTGQFEHQMILSRKALHGGFQKKSHIHNTGIHEFVHLIDKLDGLTDGVPETLIQQPYVIPWLKIIHKEMEDINNNKSDIRNYGGTNEAEFLAVASEYFFEQPEKMKKKHPDLYQMLEVCFRVKDSSKR</sequence>
<dbReference type="Pfam" id="PF06167">
    <property type="entry name" value="Peptidase_M90"/>
    <property type="match status" value="1"/>
</dbReference>
<evidence type="ECO:0008006" key="5">
    <source>
        <dbReference type="Google" id="ProtNLM"/>
    </source>
</evidence>
<gene>
    <name evidence="2" type="ORF">DFQ06_1745</name>
    <name evidence="1" type="ORF">JCM19274_276</name>
</gene>